<dbReference type="HOGENOM" id="CLU_1060631_0_0_9"/>
<dbReference type="STRING" id="888062.HMPREF9083_1078"/>
<evidence type="ECO:0000313" key="2">
    <source>
        <dbReference type="Proteomes" id="UP000003503"/>
    </source>
</evidence>
<keyword evidence="2" id="KW-1185">Reference proteome</keyword>
<reference evidence="1 2" key="1">
    <citation type="submission" date="2011-02" db="EMBL/GenBank/DDBJ databases">
        <authorList>
            <person name="Muzny D."/>
            <person name="Qin X."/>
            <person name="Deng J."/>
            <person name="Jiang H."/>
            <person name="Liu Y."/>
            <person name="Qu J."/>
            <person name="Song X.-Z."/>
            <person name="Zhang L."/>
            <person name="Thornton R."/>
            <person name="Coyle M."/>
            <person name="Francisco L."/>
            <person name="Jackson L."/>
            <person name="Javaid M."/>
            <person name="Korchina V."/>
            <person name="Kovar C."/>
            <person name="Mata R."/>
            <person name="Mathew T."/>
            <person name="Ngo R."/>
            <person name="Nguyen L."/>
            <person name="Nguyen N."/>
            <person name="Okwuonu G."/>
            <person name="Ongeri F."/>
            <person name="Pham C."/>
            <person name="Simmons D."/>
            <person name="Wilczek-Boney K."/>
            <person name="Hale W."/>
            <person name="Jakkamsetti A."/>
            <person name="Pham P."/>
            <person name="Ruth R."/>
            <person name="San Lucas F."/>
            <person name="Warren J."/>
            <person name="Zhang J."/>
            <person name="Zhao Z."/>
            <person name="Zhou C."/>
            <person name="Zhu D."/>
            <person name="Lee S."/>
            <person name="Bess C."/>
            <person name="Blankenburg K."/>
            <person name="Forbes L."/>
            <person name="Fu Q."/>
            <person name="Gubbala S."/>
            <person name="Hirani K."/>
            <person name="Jayaseelan J.C."/>
            <person name="Lara F."/>
            <person name="Munidasa M."/>
            <person name="Palculict T."/>
            <person name="Patil S."/>
            <person name="Pu L.-L."/>
            <person name="Saada N."/>
            <person name="Tang L."/>
            <person name="Weissenberger G."/>
            <person name="Zhu Y."/>
            <person name="Hemphill L."/>
            <person name="Shang Y."/>
            <person name="Youmans B."/>
            <person name="Ayvaz T."/>
            <person name="Ross M."/>
            <person name="Santibanez J."/>
            <person name="Aqrawi P."/>
            <person name="Gross S."/>
            <person name="Joshi V."/>
            <person name="Fowler G."/>
            <person name="Nazareth L."/>
            <person name="Reid J."/>
            <person name="Worley K."/>
            <person name="Petrosino J."/>
            <person name="Highlander S."/>
            <person name="Gibbs R."/>
        </authorList>
    </citation>
    <scope>NUCLEOTIDE SEQUENCE [LARGE SCALE GENOMIC DNA]</scope>
    <source>
        <strain evidence="1 2">DSM 19965</strain>
    </source>
</reference>
<gene>
    <name evidence="1" type="ORF">HMPREF9083_1078</name>
</gene>
<sequence>MTEANKGLTVTRDGNTTKYGIDADKLVENINGATTKITNANGDNIDLSKNSSITNITKSDGLLSKKEDKNADNIGYSERTAWAGKLGTGKIDDNDTNLVTGKTVYDFVNPVKTQSETNKTDISKLQKRFTIQDEAASKGSKVIKAEDTIIFKNGTNLTGKVGIDSSVIYSLNDTLTRMKSITFAVQYPIQGAASKALTVDGTSGTIAGLTNTTWNVNSITSGCATMENQLKALSETVSGNVSSSTDYKLVKAGTTETKDGTN</sequence>
<accession>F2BY10</accession>
<dbReference type="Proteomes" id="UP000003503">
    <property type="component" value="Unassembled WGS sequence"/>
</dbReference>
<proteinExistence type="predicted"/>
<protein>
    <submittedName>
        <fullName evidence="1">Uncharacterized protein</fullName>
    </submittedName>
</protein>
<dbReference type="EMBL" id="AFBB01000024">
    <property type="protein sequence ID" value="EGF12571.1"/>
    <property type="molecule type" value="Genomic_DNA"/>
</dbReference>
<name>F2BY10_9FIRM</name>
<comment type="caution">
    <text evidence="1">The sequence shown here is derived from an EMBL/GenBank/DDBJ whole genome shotgun (WGS) entry which is preliminary data.</text>
</comment>
<organism evidence="1 2">
    <name type="scientific">Dialister micraerophilus DSM 19965</name>
    <dbReference type="NCBI Taxonomy" id="888062"/>
    <lineage>
        <taxon>Bacteria</taxon>
        <taxon>Bacillati</taxon>
        <taxon>Bacillota</taxon>
        <taxon>Negativicutes</taxon>
        <taxon>Veillonellales</taxon>
        <taxon>Veillonellaceae</taxon>
        <taxon>Dialister</taxon>
    </lineage>
</organism>
<dbReference type="AlphaFoldDB" id="F2BY10"/>
<dbReference type="RefSeq" id="WP_007556380.1">
    <property type="nucleotide sequence ID" value="NZ_GL878519.1"/>
</dbReference>
<evidence type="ECO:0000313" key="1">
    <source>
        <dbReference type="EMBL" id="EGF12571.1"/>
    </source>
</evidence>